<name>A0A6B2MPF0_9BURK</name>
<reference evidence="1" key="1">
    <citation type="submission" date="2019-11" db="EMBL/GenBank/DDBJ databases">
        <title>Burkholderia cenocepacia CF.</title>
        <authorList>
            <person name="Vianna E.F."/>
            <person name="Marques E.A."/>
            <person name="Albano R.M."/>
            <person name="Leao R.S."/>
        </authorList>
    </citation>
    <scope>NUCLEOTIDE SEQUENCE</scope>
    <source>
        <strain evidence="1">MS-2140</strain>
    </source>
</reference>
<sequence>MRTLTLALKGIYFDQIAAGTKDEEFRLVTPFWQKRLLNRTYDRIVLTRGYPKTNDTSRRIERPWRGFVTRTITHPHFGPDPVEVFAIRVGARAGAAHE</sequence>
<comment type="caution">
    <text evidence="1">The sequence shown here is derived from an EMBL/GenBank/DDBJ whole genome shotgun (WGS) entry which is preliminary data.</text>
</comment>
<proteinExistence type="predicted"/>
<organism evidence="1">
    <name type="scientific">Burkholderia cenocepacia</name>
    <dbReference type="NCBI Taxonomy" id="95486"/>
    <lineage>
        <taxon>Bacteria</taxon>
        <taxon>Pseudomonadati</taxon>
        <taxon>Pseudomonadota</taxon>
        <taxon>Betaproteobacteria</taxon>
        <taxon>Burkholderiales</taxon>
        <taxon>Burkholderiaceae</taxon>
        <taxon>Burkholderia</taxon>
        <taxon>Burkholderia cepacia complex</taxon>
    </lineage>
</organism>
<dbReference type="AlphaFoldDB" id="A0A6B2MPF0"/>
<gene>
    <name evidence="1" type="ORF">GFJ35_35475</name>
</gene>
<evidence type="ECO:0000313" key="1">
    <source>
        <dbReference type="EMBL" id="NDV77305.1"/>
    </source>
</evidence>
<protein>
    <submittedName>
        <fullName evidence="1">ASCH domain-containing protein</fullName>
    </submittedName>
</protein>
<accession>A0A6B2MPF0</accession>
<dbReference type="RefSeq" id="WP_163126373.1">
    <property type="nucleotide sequence ID" value="NZ_JAAEAM010000072.1"/>
</dbReference>
<dbReference type="EMBL" id="JAAEAM010000072">
    <property type="protein sequence ID" value="NDV77305.1"/>
    <property type="molecule type" value="Genomic_DNA"/>
</dbReference>